<evidence type="ECO:0000259" key="13">
    <source>
        <dbReference type="PROSITE" id="PS51194"/>
    </source>
</evidence>
<dbReference type="SMART" id="SM00847">
    <property type="entry name" value="HA2"/>
    <property type="match status" value="1"/>
</dbReference>
<dbReference type="InterPro" id="IPR002464">
    <property type="entry name" value="DNA/RNA_helicase_DEAH_CS"/>
</dbReference>
<dbReference type="RefSeq" id="XP_043061698.1">
    <property type="nucleotide sequence ID" value="XM_043201582.1"/>
</dbReference>
<evidence type="ECO:0000256" key="7">
    <source>
        <dbReference type="ARBA" id="ARBA00022840"/>
    </source>
</evidence>
<dbReference type="GO" id="GO:0005524">
    <property type="term" value="F:ATP binding"/>
    <property type="evidence" value="ECO:0007669"/>
    <property type="project" value="UniProtKB-KW"/>
</dbReference>
<dbReference type="PROSITE" id="PS00690">
    <property type="entry name" value="DEAH_ATP_HELICASE"/>
    <property type="match status" value="1"/>
</dbReference>
<dbReference type="GO" id="GO:0071013">
    <property type="term" value="C:catalytic step 2 spliceosome"/>
    <property type="evidence" value="ECO:0007669"/>
    <property type="project" value="TreeGrafter"/>
</dbReference>
<reference evidence="14 17" key="1">
    <citation type="journal article" date="2021" name="G3 (Bethesda)">
        <title>Genomic diversity, chromosomal rearrangements, and interspecies hybridization in the ogataea polymorpha species complex.</title>
        <authorList>
            <person name="Hanson S.J."/>
            <person name="Cinneide E.O."/>
            <person name="Salzberg L.I."/>
            <person name="Wolfe K.H."/>
            <person name="McGowan J."/>
            <person name="Fitzpatrick D.A."/>
            <person name="Matlin K."/>
        </authorList>
    </citation>
    <scope>NUCLEOTIDE SEQUENCE</scope>
    <source>
        <strain evidence="15">51-138</strain>
        <strain evidence="14">61-244</strain>
    </source>
</reference>
<dbReference type="Proteomes" id="UP001197328">
    <property type="component" value="Unassembled WGS sequence"/>
</dbReference>
<feature type="domain" description="Helicase ATP-binding" evidence="12">
    <location>
        <begin position="249"/>
        <end position="413"/>
    </location>
</feature>
<evidence type="ECO:0000256" key="10">
    <source>
        <dbReference type="ARBA" id="ARBA00047984"/>
    </source>
</evidence>
<comment type="catalytic activity">
    <reaction evidence="10">
        <text>ATP + H2O = ADP + phosphate + H(+)</text>
        <dbReference type="Rhea" id="RHEA:13065"/>
        <dbReference type="ChEBI" id="CHEBI:15377"/>
        <dbReference type="ChEBI" id="CHEBI:15378"/>
        <dbReference type="ChEBI" id="CHEBI:30616"/>
        <dbReference type="ChEBI" id="CHEBI:43474"/>
        <dbReference type="ChEBI" id="CHEBI:456216"/>
        <dbReference type="EC" id="3.6.4.13"/>
    </reaction>
</comment>
<feature type="region of interest" description="Disordered" evidence="11">
    <location>
        <begin position="1"/>
        <end position="49"/>
    </location>
</feature>
<accession>A0AAN6DKD7</accession>
<dbReference type="EC" id="3.6.4.13" evidence="2"/>
<evidence type="ECO:0000313" key="14">
    <source>
        <dbReference type="EMBL" id="KAG7821155.1"/>
    </source>
</evidence>
<dbReference type="CDD" id="cd18791">
    <property type="entry name" value="SF2_C_RHA"/>
    <property type="match status" value="1"/>
</dbReference>
<dbReference type="GO" id="GO:0003723">
    <property type="term" value="F:RNA binding"/>
    <property type="evidence" value="ECO:0007669"/>
    <property type="project" value="TreeGrafter"/>
</dbReference>
<evidence type="ECO:0000256" key="4">
    <source>
        <dbReference type="ARBA" id="ARBA00022741"/>
    </source>
</evidence>
<dbReference type="Gene3D" id="3.40.50.300">
    <property type="entry name" value="P-loop containing nucleotide triphosphate hydrolases"/>
    <property type="match status" value="2"/>
</dbReference>
<dbReference type="Pfam" id="PF04408">
    <property type="entry name" value="WHD_HA2"/>
    <property type="match status" value="1"/>
</dbReference>
<keyword evidence="8" id="KW-0508">mRNA splicing</keyword>
<dbReference type="Gene3D" id="1.20.120.1080">
    <property type="match status" value="1"/>
</dbReference>
<evidence type="ECO:0000313" key="17">
    <source>
        <dbReference type="Proteomes" id="UP001197328"/>
    </source>
</evidence>
<dbReference type="InterPro" id="IPR011709">
    <property type="entry name" value="DEAD-box_helicase_OB_fold"/>
</dbReference>
<feature type="compositionally biased region" description="Basic and acidic residues" evidence="11">
    <location>
        <begin position="23"/>
        <end position="38"/>
    </location>
</feature>
<dbReference type="InterPro" id="IPR014001">
    <property type="entry name" value="Helicase_ATP-bd"/>
</dbReference>
<dbReference type="Pfam" id="PF13401">
    <property type="entry name" value="AAA_22"/>
    <property type="match status" value="1"/>
</dbReference>
<keyword evidence="9" id="KW-0539">Nucleus</keyword>
<dbReference type="PROSITE" id="PS51192">
    <property type="entry name" value="HELICASE_ATP_BIND_1"/>
    <property type="match status" value="1"/>
</dbReference>
<evidence type="ECO:0000256" key="2">
    <source>
        <dbReference type="ARBA" id="ARBA00012552"/>
    </source>
</evidence>
<keyword evidence="7" id="KW-0067">ATP-binding</keyword>
<dbReference type="GeneID" id="66125290"/>
<dbReference type="PANTHER" id="PTHR18934:SF83">
    <property type="entry name" value="PRE-MRNA-SPLICING FACTOR ATP-DEPENDENT RNA HELICASE DHX16"/>
    <property type="match status" value="1"/>
</dbReference>
<dbReference type="SMART" id="SM00487">
    <property type="entry name" value="DEXDc"/>
    <property type="match status" value="1"/>
</dbReference>
<keyword evidence="17" id="KW-1185">Reference proteome</keyword>
<dbReference type="GO" id="GO:0000398">
    <property type="term" value="P:mRNA splicing, via spliceosome"/>
    <property type="evidence" value="ECO:0007669"/>
    <property type="project" value="UniProtKB-ARBA"/>
</dbReference>
<organism evidence="14 16">
    <name type="scientific">Pichia angusta</name>
    <name type="common">Yeast</name>
    <name type="synonym">Hansenula polymorpha</name>
    <dbReference type="NCBI Taxonomy" id="870730"/>
    <lineage>
        <taxon>Eukaryota</taxon>
        <taxon>Fungi</taxon>
        <taxon>Dikarya</taxon>
        <taxon>Ascomycota</taxon>
        <taxon>Saccharomycotina</taxon>
        <taxon>Pichiomycetes</taxon>
        <taxon>Pichiales</taxon>
        <taxon>Pichiaceae</taxon>
        <taxon>Ogataea</taxon>
    </lineage>
</organism>
<dbReference type="Pfam" id="PF07717">
    <property type="entry name" value="OB_NTP_bind"/>
    <property type="match status" value="1"/>
</dbReference>
<keyword evidence="4" id="KW-0547">Nucleotide-binding</keyword>
<dbReference type="SMART" id="SM00490">
    <property type="entry name" value="HELICc"/>
    <property type="match status" value="1"/>
</dbReference>
<dbReference type="GO" id="GO:0003724">
    <property type="term" value="F:RNA helicase activity"/>
    <property type="evidence" value="ECO:0007669"/>
    <property type="project" value="UniProtKB-EC"/>
</dbReference>
<gene>
    <name evidence="14" type="ORF">KL928_001239</name>
    <name evidence="15" type="ORF">KL940_000200</name>
</gene>
<dbReference type="FunFam" id="1.20.120.1080:FF:000001">
    <property type="entry name" value="Pre-mRNA-splicing factor ATP-dependent RNA helicase"/>
    <property type="match status" value="1"/>
</dbReference>
<dbReference type="GO" id="GO:0071006">
    <property type="term" value="C:U2-type catalytic step 1 spliceosome"/>
    <property type="evidence" value="ECO:0007669"/>
    <property type="project" value="UniProtKB-ARBA"/>
</dbReference>
<proteinExistence type="predicted"/>
<dbReference type="EMBL" id="JAHLUX010000002">
    <property type="protein sequence ID" value="KAG7821155.1"/>
    <property type="molecule type" value="Genomic_DNA"/>
</dbReference>
<evidence type="ECO:0000256" key="1">
    <source>
        <dbReference type="ARBA" id="ARBA00004123"/>
    </source>
</evidence>
<sequence>MSEVRTGRFKRRRREFEEDDEPVTEKENTVETEEKKPEEEQEVESNNLDELKLGNKIKLNEERTDFNELRRLARQEYLSKREEKKILLLQAELQDFEREIEQIGWDRLTRREQDEYQFKKKIFTMIQERWEIEQNMENHYLLPDDYFTEDGKIDKKRKQDALHSKYNDNKVIDWEQEQLKKAVRDTRPKEQEYEFVFDESQAVDFVSDEQEDPEQKRLREMIAEEEERIKTIDETRKSLPVYQYKDELIRAVEDHQVLIVVGETGSGKTTQLPQYLHEAGFTKDGKKIGCTQPRRVAAMSVAARVADEVGTPLGEQVGYTIRFEDKTSERTILKYMTDGMLLREFLTDPELLSYSVIMIDEAHERTLHTDVLLGLLKDIVSYRKDFKLLISSATMNAHKFSDFFDGAPIFDIPGRRYPVDIYYTSQPEANCLHAAITTVFQIHLKQDPGDILVFLTGQDEIESMADNLAETCLKLGDQIPEMIVCPIYASLPSDQQRRIFEPTPEGARKVVLATNIAETSLTIDGIVYVVDTGFVKENVFNPSTGMESLEVRPCSRASADQRAGRAGRLGPGKCYRLYTKWSYLNELAANPTPEILRTNLASVVLLLLSLGISDLLNFDFLDPPSSDALIKGLELIYALGGLNENGELTRIGRRMAEFPTEPMMSKTLLTSGELGCCSEILSIVAMLQEAGSVFYRPRDRKEQADKAKQQFTKTLGGDHLTLLEVWNRFVENGYSVQWCRDNFVQYKTLQRVRNIREQLERMCERMGLLDENRPALEHDRMLVNVLKSIVAGFFVNAAQLSRSGDSYRSMKKNQAVWIHPSSVLFGVKPPPKLVIYHELVLTSKEFMRTCVPIHEKWLKEYAAHYYGDK</sequence>
<protein>
    <recommendedName>
        <fullName evidence="2">RNA helicase</fullName>
        <ecNumber evidence="2">3.6.4.13</ecNumber>
    </recommendedName>
</protein>
<evidence type="ECO:0000313" key="16">
    <source>
        <dbReference type="Proteomes" id="UP001196530"/>
    </source>
</evidence>
<dbReference type="Pfam" id="PF21010">
    <property type="entry name" value="HA2_C"/>
    <property type="match status" value="1"/>
</dbReference>
<feature type="domain" description="Helicase C-terminal" evidence="13">
    <location>
        <begin position="438"/>
        <end position="611"/>
    </location>
</feature>
<dbReference type="PROSITE" id="PS51194">
    <property type="entry name" value="HELICASE_CTER"/>
    <property type="match status" value="1"/>
</dbReference>
<evidence type="ECO:0000256" key="3">
    <source>
        <dbReference type="ARBA" id="ARBA00022664"/>
    </source>
</evidence>
<keyword evidence="6" id="KW-0347">Helicase</keyword>
<evidence type="ECO:0000256" key="9">
    <source>
        <dbReference type="ARBA" id="ARBA00023242"/>
    </source>
</evidence>
<dbReference type="GO" id="GO:0071826">
    <property type="term" value="P:protein-RNA complex organization"/>
    <property type="evidence" value="ECO:0007669"/>
    <property type="project" value="UniProtKB-ARBA"/>
</dbReference>
<dbReference type="SUPFAM" id="SSF52540">
    <property type="entry name" value="P-loop containing nucleoside triphosphate hydrolases"/>
    <property type="match status" value="1"/>
</dbReference>
<evidence type="ECO:0000259" key="12">
    <source>
        <dbReference type="PROSITE" id="PS51192"/>
    </source>
</evidence>
<dbReference type="FunFam" id="3.40.50.300:FF:000007">
    <property type="entry name" value="Pre-mRNA-splicing factor ATP-dependent RNA helicase"/>
    <property type="match status" value="1"/>
</dbReference>
<evidence type="ECO:0000256" key="11">
    <source>
        <dbReference type="SAM" id="MobiDB-lite"/>
    </source>
</evidence>
<dbReference type="GO" id="GO:0016887">
    <property type="term" value="F:ATP hydrolysis activity"/>
    <property type="evidence" value="ECO:0007669"/>
    <property type="project" value="InterPro"/>
</dbReference>
<keyword evidence="5" id="KW-0378">Hydrolase</keyword>
<dbReference type="InterPro" id="IPR027417">
    <property type="entry name" value="P-loop_NTPase"/>
</dbReference>
<evidence type="ECO:0000256" key="5">
    <source>
        <dbReference type="ARBA" id="ARBA00022801"/>
    </source>
</evidence>
<dbReference type="InterPro" id="IPR007502">
    <property type="entry name" value="Helicase-assoc_dom"/>
</dbReference>
<dbReference type="GO" id="GO:0022613">
    <property type="term" value="P:ribonucleoprotein complex biogenesis"/>
    <property type="evidence" value="ECO:0007669"/>
    <property type="project" value="UniProtKB-ARBA"/>
</dbReference>
<dbReference type="InterPro" id="IPR001650">
    <property type="entry name" value="Helicase_C-like"/>
</dbReference>
<evidence type="ECO:0000313" key="15">
    <source>
        <dbReference type="EMBL" id="KAG7852499.1"/>
    </source>
</evidence>
<evidence type="ECO:0000256" key="8">
    <source>
        <dbReference type="ARBA" id="ARBA00023187"/>
    </source>
</evidence>
<dbReference type="InterPro" id="IPR048333">
    <property type="entry name" value="HA2_WH"/>
</dbReference>
<evidence type="ECO:0000256" key="6">
    <source>
        <dbReference type="ARBA" id="ARBA00022806"/>
    </source>
</evidence>
<dbReference type="PANTHER" id="PTHR18934">
    <property type="entry name" value="ATP-DEPENDENT RNA HELICASE"/>
    <property type="match status" value="1"/>
</dbReference>
<dbReference type="InterPro" id="IPR049945">
    <property type="entry name" value="AAA_22"/>
</dbReference>
<comment type="subcellular location">
    <subcellularLocation>
        <location evidence="1">Nucleus</location>
    </subcellularLocation>
</comment>
<name>A0AAN6DKD7_PICAN</name>
<dbReference type="FunFam" id="3.40.50.300:FF:000726">
    <property type="entry name" value="Pre-mRNA-splicing factor ATP-dependent RNA helicase"/>
    <property type="match status" value="1"/>
</dbReference>
<comment type="caution">
    <text evidence="14">The sequence shown here is derived from an EMBL/GenBank/DDBJ whole genome shotgun (WGS) entry which is preliminary data.</text>
</comment>
<dbReference type="Pfam" id="PF00271">
    <property type="entry name" value="Helicase_C"/>
    <property type="match status" value="1"/>
</dbReference>
<dbReference type="Proteomes" id="UP001196530">
    <property type="component" value="Unassembled WGS sequence"/>
</dbReference>
<dbReference type="EMBL" id="JAHLVD010000001">
    <property type="protein sequence ID" value="KAG7852499.1"/>
    <property type="molecule type" value="Genomic_DNA"/>
</dbReference>
<keyword evidence="3" id="KW-0507">mRNA processing</keyword>
<dbReference type="AlphaFoldDB" id="A0AAN6DKD7"/>